<comment type="caution">
    <text evidence="1">The sequence shown here is derived from an EMBL/GenBank/DDBJ whole genome shotgun (WGS) entry which is preliminary data.</text>
</comment>
<evidence type="ECO:0000313" key="2">
    <source>
        <dbReference type="Proteomes" id="UP000029024"/>
    </source>
</evidence>
<dbReference type="AlphaFoldDB" id="A0A087BDQ3"/>
<organism evidence="1 2">
    <name type="scientific">Bifidobacterium longum subsp. suis</name>
    <dbReference type="NCBI Taxonomy" id="1695"/>
    <lineage>
        <taxon>Bacteria</taxon>
        <taxon>Bacillati</taxon>
        <taxon>Actinomycetota</taxon>
        <taxon>Actinomycetes</taxon>
        <taxon>Bifidobacteriales</taxon>
        <taxon>Bifidobacteriaceae</taxon>
        <taxon>Bifidobacterium</taxon>
    </lineage>
</organism>
<proteinExistence type="predicted"/>
<protein>
    <submittedName>
        <fullName evidence="1">Uncharacterized protein</fullName>
    </submittedName>
</protein>
<accession>A0A087BDQ3</accession>
<dbReference type="EMBL" id="JGZA01000017">
    <property type="protein sequence ID" value="KFI69153.1"/>
    <property type="molecule type" value="Genomic_DNA"/>
</dbReference>
<dbReference type="Proteomes" id="UP000029024">
    <property type="component" value="Unassembled WGS sequence"/>
</dbReference>
<sequence>MFGYIPNIVSFFDFEGLICVFREVYFRFKGLVIRQTPSINGFMPTSFRRFYAAYTWAPAP</sequence>
<evidence type="ECO:0000313" key="1">
    <source>
        <dbReference type="EMBL" id="KFI69153.1"/>
    </source>
</evidence>
<name>A0A087BDQ3_BIFLN</name>
<gene>
    <name evidence="1" type="ORF">BLSS_1986</name>
</gene>
<reference evidence="1 2" key="1">
    <citation type="submission" date="2014-03" db="EMBL/GenBank/DDBJ databases">
        <title>Genomics of Bifidobacteria.</title>
        <authorList>
            <person name="Ventura M."/>
            <person name="Milani C."/>
            <person name="Lugli G.A."/>
        </authorList>
    </citation>
    <scope>NUCLEOTIDE SEQUENCE [LARGE SCALE GENOMIC DNA]</scope>
    <source>
        <strain evidence="1 2">LMG 21814</strain>
    </source>
</reference>